<name>A0A3E2GU97_SCYLI</name>
<proteinExistence type="predicted"/>
<dbReference type="Gene3D" id="2.70.50.70">
    <property type="match status" value="1"/>
</dbReference>
<dbReference type="Proteomes" id="UP000258309">
    <property type="component" value="Unassembled WGS sequence"/>
</dbReference>
<feature type="non-terminal residue" evidence="1">
    <location>
        <position position="87"/>
    </location>
</feature>
<evidence type="ECO:0000313" key="2">
    <source>
        <dbReference type="Proteomes" id="UP000258309"/>
    </source>
</evidence>
<gene>
    <name evidence="1" type="ORF">B7463_g11670</name>
</gene>
<comment type="caution">
    <text evidence="1">The sequence shown here is derived from an EMBL/GenBank/DDBJ whole genome shotgun (WGS) entry which is preliminary data.</text>
</comment>
<organism evidence="1 2">
    <name type="scientific">Scytalidium lignicola</name>
    <name type="common">Hyphomycete</name>
    <dbReference type="NCBI Taxonomy" id="5539"/>
    <lineage>
        <taxon>Eukaryota</taxon>
        <taxon>Fungi</taxon>
        <taxon>Dikarya</taxon>
        <taxon>Ascomycota</taxon>
        <taxon>Pezizomycotina</taxon>
        <taxon>Leotiomycetes</taxon>
        <taxon>Leotiomycetes incertae sedis</taxon>
        <taxon>Scytalidium</taxon>
    </lineage>
</organism>
<feature type="non-terminal residue" evidence="1">
    <location>
        <position position="1"/>
    </location>
</feature>
<reference evidence="1 2" key="1">
    <citation type="submission" date="2018-05" db="EMBL/GenBank/DDBJ databases">
        <title>Draft genome sequence of Scytalidium lignicola DSM 105466, a ubiquitous saprotrophic fungus.</title>
        <authorList>
            <person name="Buettner E."/>
            <person name="Gebauer A.M."/>
            <person name="Hofrichter M."/>
            <person name="Liers C."/>
            <person name="Kellner H."/>
        </authorList>
    </citation>
    <scope>NUCLEOTIDE SEQUENCE [LARGE SCALE GENOMIC DNA]</scope>
    <source>
        <strain evidence="1 2">DSM 105466</strain>
    </source>
</reference>
<dbReference type="EMBL" id="NCSJ02000416">
    <property type="protein sequence ID" value="RFU24670.1"/>
    <property type="molecule type" value="Genomic_DNA"/>
</dbReference>
<protein>
    <submittedName>
        <fullName evidence="1">Uncharacterized protein</fullName>
    </submittedName>
</protein>
<sequence length="87" mass="9351">MLYHESDPGILHNIYTSPLAPYTVPGPALIAGASSSVPQSSSKVTQPRAARLSLGKLRLLQPARLRLPSGAAVVVQHQRRPQPDPQH</sequence>
<evidence type="ECO:0000313" key="1">
    <source>
        <dbReference type="EMBL" id="RFU24670.1"/>
    </source>
</evidence>
<accession>A0A3E2GU97</accession>
<dbReference type="AlphaFoldDB" id="A0A3E2GU97"/>
<keyword evidence="2" id="KW-1185">Reference proteome</keyword>